<evidence type="ECO:0000313" key="4">
    <source>
        <dbReference type="Proteomes" id="UP000185479"/>
    </source>
</evidence>
<dbReference type="OrthoDB" id="4425327at2"/>
<keyword evidence="1" id="KW-1133">Transmembrane helix</keyword>
<dbReference type="EMBL" id="BJNB01000038">
    <property type="protein sequence ID" value="GEB98524.1"/>
    <property type="molecule type" value="Genomic_DNA"/>
</dbReference>
<gene>
    <name evidence="3" type="ORF">CFL01nite_20190</name>
    <name evidence="2" type="ORF">CFLV_01105</name>
</gene>
<dbReference type="KEGG" id="cfc:CFLV_01105"/>
<feature type="transmembrane region" description="Helical" evidence="1">
    <location>
        <begin position="34"/>
        <end position="60"/>
    </location>
</feature>
<dbReference type="Proteomes" id="UP000185479">
    <property type="component" value="Chromosome"/>
</dbReference>
<dbReference type="EMBL" id="CP009246">
    <property type="protein sequence ID" value="APT85935.1"/>
    <property type="molecule type" value="Genomic_DNA"/>
</dbReference>
<organism evidence="2 4">
    <name type="scientific">Corynebacterium flavescens</name>
    <dbReference type="NCBI Taxonomy" id="28028"/>
    <lineage>
        <taxon>Bacteria</taxon>
        <taxon>Bacillati</taxon>
        <taxon>Actinomycetota</taxon>
        <taxon>Actinomycetes</taxon>
        <taxon>Mycobacteriales</taxon>
        <taxon>Corynebacteriaceae</taxon>
        <taxon>Corynebacterium</taxon>
    </lineage>
</organism>
<dbReference type="Proteomes" id="UP000315353">
    <property type="component" value="Unassembled WGS sequence"/>
</dbReference>
<proteinExistence type="predicted"/>
<dbReference type="STRING" id="28028.CFLV_01105"/>
<feature type="transmembrane region" description="Helical" evidence="1">
    <location>
        <begin position="113"/>
        <end position="143"/>
    </location>
</feature>
<keyword evidence="1" id="KW-0812">Transmembrane</keyword>
<reference evidence="2 4" key="1">
    <citation type="submission" date="2014-08" db="EMBL/GenBank/DDBJ databases">
        <title>Complete genome sequence of Corynebacterium flavescens OJ8(T)(=DSM 20296(T)), isolated from cheese.</title>
        <authorList>
            <person name="Ruckert C."/>
            <person name="Albersmeier A."/>
            <person name="Winkler A."/>
            <person name="Kalinowski J."/>
        </authorList>
    </citation>
    <scope>NUCLEOTIDE SEQUENCE [LARGE SCALE GENOMIC DNA]</scope>
    <source>
        <strain evidence="2 4">OJ8</strain>
    </source>
</reference>
<protein>
    <submittedName>
        <fullName evidence="2">Uncharacterized protein</fullName>
    </submittedName>
</protein>
<evidence type="ECO:0000313" key="3">
    <source>
        <dbReference type="EMBL" id="GEB98524.1"/>
    </source>
</evidence>
<evidence type="ECO:0000313" key="2">
    <source>
        <dbReference type="EMBL" id="APT85935.1"/>
    </source>
</evidence>
<dbReference type="GeneID" id="82879321"/>
<evidence type="ECO:0000256" key="1">
    <source>
        <dbReference type="SAM" id="Phobius"/>
    </source>
</evidence>
<sequence length="155" mass="17109">MSFGTPQFDGAEDYRFAQVSQHQRQARRAVDMKALWAPLPIKIAAALELFSAAYLVYYIFDLVGAERVPESLSRIDHLAGEFAAFLGLIVFALCVLTVYALRAQNWARIGLSVLSALFVVLIIAPRVWPVSLAGIAVVVLLWLPANRKWFGFGAA</sequence>
<accession>A0A1L7CJD8</accession>
<keyword evidence="4" id="KW-1185">Reference proteome</keyword>
<dbReference type="AlphaFoldDB" id="A0A1L7CJD8"/>
<evidence type="ECO:0000313" key="5">
    <source>
        <dbReference type="Proteomes" id="UP000315353"/>
    </source>
</evidence>
<dbReference type="RefSeq" id="WP_075728936.1">
    <property type="nucleotide sequence ID" value="NZ_BJNB01000038.1"/>
</dbReference>
<keyword evidence="1" id="KW-0472">Membrane</keyword>
<feature type="transmembrane region" description="Helical" evidence="1">
    <location>
        <begin position="80"/>
        <end position="101"/>
    </location>
</feature>
<reference evidence="3 5" key="2">
    <citation type="submission" date="2019-06" db="EMBL/GenBank/DDBJ databases">
        <title>Whole genome shotgun sequence of Corynebacterium flavescens NBRC 14136.</title>
        <authorList>
            <person name="Hosoyama A."/>
            <person name="Uohara A."/>
            <person name="Ohji S."/>
            <person name="Ichikawa N."/>
        </authorList>
    </citation>
    <scope>NUCLEOTIDE SEQUENCE [LARGE SCALE GENOMIC DNA]</scope>
    <source>
        <strain evidence="3 5">NBRC 14136</strain>
    </source>
</reference>
<name>A0A1L7CJD8_CORFL</name>